<keyword evidence="4" id="KW-0804">Transcription</keyword>
<evidence type="ECO:0000313" key="6">
    <source>
        <dbReference type="EMBL" id="OYO24501.1"/>
    </source>
</evidence>
<dbReference type="GO" id="GO:0003700">
    <property type="term" value="F:DNA-binding transcription factor activity"/>
    <property type="evidence" value="ECO:0007669"/>
    <property type="project" value="InterPro"/>
</dbReference>
<dbReference type="EMBL" id="NMVQ01000003">
    <property type="protein sequence ID" value="OYO24501.1"/>
    <property type="molecule type" value="Genomic_DNA"/>
</dbReference>
<keyword evidence="7" id="KW-1185">Reference proteome</keyword>
<dbReference type="OrthoDB" id="9789529at2"/>
<dbReference type="Pfam" id="PF03466">
    <property type="entry name" value="LysR_substrate"/>
    <property type="match status" value="1"/>
</dbReference>
<name>A0A255H9W8_9ACTN</name>
<evidence type="ECO:0000256" key="3">
    <source>
        <dbReference type="ARBA" id="ARBA00023125"/>
    </source>
</evidence>
<dbReference type="Gene3D" id="1.10.10.10">
    <property type="entry name" value="Winged helix-like DNA-binding domain superfamily/Winged helix DNA-binding domain"/>
    <property type="match status" value="1"/>
</dbReference>
<evidence type="ECO:0000256" key="1">
    <source>
        <dbReference type="ARBA" id="ARBA00009437"/>
    </source>
</evidence>
<dbReference type="FunFam" id="1.10.10.10:FF:000001">
    <property type="entry name" value="LysR family transcriptional regulator"/>
    <property type="match status" value="1"/>
</dbReference>
<organism evidence="6 7">
    <name type="scientific">Enemella dayhoffiae</name>
    <dbReference type="NCBI Taxonomy" id="2016507"/>
    <lineage>
        <taxon>Bacteria</taxon>
        <taxon>Bacillati</taxon>
        <taxon>Actinomycetota</taxon>
        <taxon>Actinomycetes</taxon>
        <taxon>Propionibacteriales</taxon>
        <taxon>Propionibacteriaceae</taxon>
        <taxon>Enemella</taxon>
    </lineage>
</organism>
<dbReference type="Proteomes" id="UP000216311">
    <property type="component" value="Unassembled WGS sequence"/>
</dbReference>
<sequence length="291" mass="31987">MSLPEPHFDPALLRGFLAVADTRSFTRAAEQLGISQPAVSQQVRRLEQAAGRQLVVRDTRSVSLTDNGEAMRGFARQILAAHDQASSYFSGSAMRGRLRFGAADEFALTDLPRILREFRQHHPGIQLELTVAQSGVLQRRLESNHLDLILVNQRAGSDTGRMVHRDQLVWVGLPNTTLDQAAPVPLVTYHAPSWTRQAAIDALAEQRRAWRVVCNTRQVLGIIAATRAGLGLCVLGRTRVPGDLRALSGRFGLPELPELEQALQANPRSPREPVEALTASIMNLPLAAIQR</sequence>
<dbReference type="InterPro" id="IPR036390">
    <property type="entry name" value="WH_DNA-bd_sf"/>
</dbReference>
<dbReference type="GO" id="GO:0003677">
    <property type="term" value="F:DNA binding"/>
    <property type="evidence" value="ECO:0007669"/>
    <property type="project" value="UniProtKB-KW"/>
</dbReference>
<dbReference type="PANTHER" id="PTHR30579">
    <property type="entry name" value="TRANSCRIPTIONAL REGULATOR"/>
    <property type="match status" value="1"/>
</dbReference>
<dbReference type="PROSITE" id="PS50931">
    <property type="entry name" value="HTH_LYSR"/>
    <property type="match status" value="1"/>
</dbReference>
<dbReference type="PANTHER" id="PTHR30579:SF7">
    <property type="entry name" value="HTH-TYPE TRANSCRIPTIONAL REGULATOR LRHA-RELATED"/>
    <property type="match status" value="1"/>
</dbReference>
<dbReference type="InterPro" id="IPR000847">
    <property type="entry name" value="LysR_HTH_N"/>
</dbReference>
<accession>A0A255H9W8</accession>
<proteinExistence type="inferred from homology"/>
<feature type="domain" description="HTH lysR-type" evidence="5">
    <location>
        <begin position="8"/>
        <end position="65"/>
    </location>
</feature>
<evidence type="ECO:0000259" key="5">
    <source>
        <dbReference type="PROSITE" id="PS50931"/>
    </source>
</evidence>
<keyword evidence="3" id="KW-0238">DNA-binding</keyword>
<evidence type="ECO:0000313" key="7">
    <source>
        <dbReference type="Proteomes" id="UP000216311"/>
    </source>
</evidence>
<dbReference type="PRINTS" id="PR00039">
    <property type="entry name" value="HTHLYSR"/>
</dbReference>
<dbReference type="RefSeq" id="WP_094362809.1">
    <property type="nucleotide sequence ID" value="NZ_NMVQ01000003.1"/>
</dbReference>
<evidence type="ECO:0000256" key="4">
    <source>
        <dbReference type="ARBA" id="ARBA00023163"/>
    </source>
</evidence>
<dbReference type="SUPFAM" id="SSF53850">
    <property type="entry name" value="Periplasmic binding protein-like II"/>
    <property type="match status" value="1"/>
</dbReference>
<dbReference type="InterPro" id="IPR036388">
    <property type="entry name" value="WH-like_DNA-bd_sf"/>
</dbReference>
<dbReference type="Gene3D" id="3.40.190.10">
    <property type="entry name" value="Periplasmic binding protein-like II"/>
    <property type="match status" value="2"/>
</dbReference>
<dbReference type="InterPro" id="IPR050176">
    <property type="entry name" value="LTTR"/>
</dbReference>
<keyword evidence="2" id="KW-0805">Transcription regulation</keyword>
<dbReference type="Pfam" id="PF00126">
    <property type="entry name" value="HTH_1"/>
    <property type="match status" value="1"/>
</dbReference>
<evidence type="ECO:0000256" key="2">
    <source>
        <dbReference type="ARBA" id="ARBA00023015"/>
    </source>
</evidence>
<comment type="similarity">
    <text evidence="1">Belongs to the LysR transcriptional regulatory family.</text>
</comment>
<dbReference type="InterPro" id="IPR005119">
    <property type="entry name" value="LysR_subst-bd"/>
</dbReference>
<dbReference type="SUPFAM" id="SSF46785">
    <property type="entry name" value="Winged helix' DNA-binding domain"/>
    <property type="match status" value="1"/>
</dbReference>
<dbReference type="AlphaFoldDB" id="A0A255H9W8"/>
<reference evidence="6 7" key="1">
    <citation type="submission" date="2017-07" db="EMBL/GenBank/DDBJ databases">
        <title>Draft whole genome sequences of clinical Proprionibacteriaceae strains.</title>
        <authorList>
            <person name="Bernier A.-M."/>
            <person name="Bernard K."/>
            <person name="Domingo M.-C."/>
        </authorList>
    </citation>
    <scope>NUCLEOTIDE SEQUENCE [LARGE SCALE GENOMIC DNA]</scope>
    <source>
        <strain evidence="6 7">NML 130396</strain>
    </source>
</reference>
<gene>
    <name evidence="6" type="ORF">CGZ93_03690</name>
</gene>
<protein>
    <submittedName>
        <fullName evidence="6">LysR family transcriptional regulator</fullName>
    </submittedName>
</protein>
<comment type="caution">
    <text evidence="6">The sequence shown here is derived from an EMBL/GenBank/DDBJ whole genome shotgun (WGS) entry which is preliminary data.</text>
</comment>